<keyword evidence="3 7" id="KW-0547">Nucleotide-binding</keyword>
<feature type="binding site" evidence="7">
    <location>
        <begin position="32"/>
        <end position="39"/>
    </location>
    <ligand>
        <name>ATP</name>
        <dbReference type="ChEBI" id="CHEBI:30616"/>
    </ligand>
</feature>
<keyword evidence="5 7" id="KW-0175">Coiled coil</keyword>
<dbReference type="RefSeq" id="WP_191157075.1">
    <property type="nucleotide sequence ID" value="NZ_JACWUN010000015.1"/>
</dbReference>
<evidence type="ECO:0000259" key="9">
    <source>
        <dbReference type="Pfam" id="PF02463"/>
    </source>
</evidence>
<accession>A0A8J6QML7</accession>
<comment type="subcellular location">
    <subcellularLocation>
        <location evidence="1 7">Cytoplasm</location>
    </subcellularLocation>
</comment>
<evidence type="ECO:0000313" key="10">
    <source>
        <dbReference type="EMBL" id="MBD1401449.1"/>
    </source>
</evidence>
<organism evidence="10 11">
    <name type="scientific">Pelovirga terrestris</name>
    <dbReference type="NCBI Taxonomy" id="2771352"/>
    <lineage>
        <taxon>Bacteria</taxon>
        <taxon>Pseudomonadati</taxon>
        <taxon>Thermodesulfobacteriota</taxon>
        <taxon>Desulfuromonadia</taxon>
        <taxon>Geobacterales</taxon>
        <taxon>Geobacteraceae</taxon>
        <taxon>Pelovirga</taxon>
    </lineage>
</organism>
<feature type="domain" description="RecF/RecN/SMC N-terminal" evidence="9">
    <location>
        <begin position="864"/>
        <end position="1159"/>
    </location>
</feature>
<dbReference type="Proteomes" id="UP000632828">
    <property type="component" value="Unassembled WGS sequence"/>
</dbReference>
<evidence type="ECO:0000256" key="1">
    <source>
        <dbReference type="ARBA" id="ARBA00004496"/>
    </source>
</evidence>
<keyword evidence="11" id="KW-1185">Reference proteome</keyword>
<dbReference type="InterPro" id="IPR003395">
    <property type="entry name" value="RecF/RecN/SMC_N"/>
</dbReference>
<feature type="region of interest" description="Disordered" evidence="8">
    <location>
        <begin position="345"/>
        <end position="379"/>
    </location>
</feature>
<keyword evidence="6 7" id="KW-0238">DNA-binding</keyword>
<dbReference type="EMBL" id="JACWUN010000015">
    <property type="protein sequence ID" value="MBD1401449.1"/>
    <property type="molecule type" value="Genomic_DNA"/>
</dbReference>
<evidence type="ECO:0000256" key="5">
    <source>
        <dbReference type="ARBA" id="ARBA00023054"/>
    </source>
</evidence>
<dbReference type="GO" id="GO:0016887">
    <property type="term" value="F:ATP hydrolysis activity"/>
    <property type="evidence" value="ECO:0007669"/>
    <property type="project" value="InterPro"/>
</dbReference>
<evidence type="ECO:0000313" key="11">
    <source>
        <dbReference type="Proteomes" id="UP000632828"/>
    </source>
</evidence>
<keyword evidence="4 7" id="KW-0067">ATP-binding</keyword>
<dbReference type="SUPFAM" id="SSF75553">
    <property type="entry name" value="Smc hinge domain"/>
    <property type="match status" value="1"/>
</dbReference>
<comment type="domain">
    <text evidence="7">Contains large globular domains required for ATP hydrolysis at each terminus and a third globular domain forming a flexible hinge near the middle of the molecule. These domains are separated by coiled-coil structures.</text>
</comment>
<comment type="similarity">
    <text evidence="7">Belongs to the SMC family.</text>
</comment>
<evidence type="ECO:0000256" key="7">
    <source>
        <dbReference type="HAMAP-Rule" id="MF_01894"/>
    </source>
</evidence>
<dbReference type="PIRSF" id="PIRSF005719">
    <property type="entry name" value="SMC"/>
    <property type="match status" value="1"/>
</dbReference>
<feature type="coiled-coil region" evidence="7">
    <location>
        <begin position="772"/>
        <end position="918"/>
    </location>
</feature>
<dbReference type="GO" id="GO:0006260">
    <property type="term" value="P:DNA replication"/>
    <property type="evidence" value="ECO:0007669"/>
    <property type="project" value="UniProtKB-UniRule"/>
</dbReference>
<proteinExistence type="inferred from homology"/>
<dbReference type="NCBIfam" id="TIGR02168">
    <property type="entry name" value="SMC_prok_B"/>
    <property type="match status" value="1"/>
</dbReference>
<feature type="coiled-coil region" evidence="7">
    <location>
        <begin position="947"/>
        <end position="1019"/>
    </location>
</feature>
<dbReference type="PANTHER" id="PTHR43977">
    <property type="entry name" value="STRUCTURAL MAINTENANCE OF CHROMOSOMES PROTEIN 3"/>
    <property type="match status" value="1"/>
</dbReference>
<dbReference type="GO" id="GO:0007062">
    <property type="term" value="P:sister chromatid cohesion"/>
    <property type="evidence" value="ECO:0007669"/>
    <property type="project" value="InterPro"/>
</dbReference>
<dbReference type="Gene3D" id="3.40.50.300">
    <property type="entry name" value="P-loop containing nucleotide triphosphate hydrolases"/>
    <property type="match status" value="2"/>
</dbReference>
<dbReference type="Gene3D" id="3.30.70.1620">
    <property type="match status" value="1"/>
</dbReference>
<dbReference type="SUPFAM" id="SSF57997">
    <property type="entry name" value="Tropomyosin"/>
    <property type="match status" value="1"/>
</dbReference>
<evidence type="ECO:0000256" key="8">
    <source>
        <dbReference type="SAM" id="MobiDB-lite"/>
    </source>
</evidence>
<evidence type="ECO:0000256" key="2">
    <source>
        <dbReference type="ARBA" id="ARBA00022490"/>
    </source>
</evidence>
<reference evidence="10" key="1">
    <citation type="submission" date="2020-09" db="EMBL/GenBank/DDBJ databases">
        <title>Pelobacter alkaliphilus sp. nov., a novel anaerobic arsenate-reducing bacterium from terrestrial mud volcano.</title>
        <authorList>
            <person name="Khomyakova M.A."/>
            <person name="Merkel A.Y."/>
            <person name="Slobodkin A.I."/>
        </authorList>
    </citation>
    <scope>NUCLEOTIDE SEQUENCE</scope>
    <source>
        <strain evidence="10">M08fum</strain>
    </source>
</reference>
<dbReference type="SUPFAM" id="SSF52540">
    <property type="entry name" value="P-loop containing nucleoside triphosphate hydrolases"/>
    <property type="match status" value="1"/>
</dbReference>
<dbReference type="Pfam" id="PF02463">
    <property type="entry name" value="SMC_N"/>
    <property type="match status" value="2"/>
</dbReference>
<dbReference type="InterPro" id="IPR027417">
    <property type="entry name" value="P-loop_NTPase"/>
</dbReference>
<dbReference type="AlphaFoldDB" id="A0A8J6QML7"/>
<protein>
    <recommendedName>
        <fullName evidence="7">Chromosome partition protein Smc</fullName>
    </recommendedName>
</protein>
<feature type="coiled-coil region" evidence="7">
    <location>
        <begin position="660"/>
        <end position="715"/>
    </location>
</feature>
<dbReference type="CDD" id="cd03278">
    <property type="entry name" value="ABC_SMC_barmotin"/>
    <property type="match status" value="2"/>
</dbReference>
<keyword evidence="2 7" id="KW-0963">Cytoplasm</keyword>
<dbReference type="InterPro" id="IPR036277">
    <property type="entry name" value="SMC_hinge_sf"/>
</dbReference>
<evidence type="ECO:0000256" key="3">
    <source>
        <dbReference type="ARBA" id="ARBA00022741"/>
    </source>
</evidence>
<name>A0A8J6QML7_9BACT</name>
<dbReference type="GO" id="GO:0030261">
    <property type="term" value="P:chromosome condensation"/>
    <property type="evidence" value="ECO:0007669"/>
    <property type="project" value="InterPro"/>
</dbReference>
<dbReference type="GO" id="GO:0007059">
    <property type="term" value="P:chromosome segregation"/>
    <property type="evidence" value="ECO:0007669"/>
    <property type="project" value="UniProtKB-UniRule"/>
</dbReference>
<comment type="function">
    <text evidence="7">Required for chromosome condensation and partitioning.</text>
</comment>
<feature type="compositionally biased region" description="Basic and acidic residues" evidence="8">
    <location>
        <begin position="351"/>
        <end position="379"/>
    </location>
</feature>
<dbReference type="GO" id="GO:0005737">
    <property type="term" value="C:cytoplasm"/>
    <property type="evidence" value="ECO:0007669"/>
    <property type="project" value="UniProtKB-SubCell"/>
</dbReference>
<dbReference type="GO" id="GO:0005524">
    <property type="term" value="F:ATP binding"/>
    <property type="evidence" value="ECO:0007669"/>
    <property type="project" value="UniProtKB-UniRule"/>
</dbReference>
<dbReference type="GO" id="GO:0005694">
    <property type="term" value="C:chromosome"/>
    <property type="evidence" value="ECO:0007669"/>
    <property type="project" value="InterPro"/>
</dbReference>
<sequence length="1184" mass="135342">MKIKRLDIFGFKSFVDKVSIEFETGITGIVGPNGCGKSNILDAIRWVMGEQNVRHLRGRMMEDVIFGGSETRKPTGLAEVSVIFDNSDGNCPAAYKDFAEIMVTRKLYRSGDSDYLINKTPCRLLDINELFMDTGVGARAYSIIEQGKVGALVSAKPEERRSLIEEVAGVTKYKSRKKSALRKMDATRQNLIRLGDIISEVRRQIGSLQRQAGKAEKFRELRREARQIELSLSGNRLRRLDQEVALLEQQEKSEADALERLDGQLETGELRLEEQQLQLAAAEGDYHQAQQQEYQAGADITRLEGELGLLERQQEQLQEQEQQARTELEQCALRLAELESEACQLQTQQQESKDSLSDLEDKTRSAEKELDHVIERDRQANERYEQSRRALMEQFAQASRLQNRREEIERRLTAEQQRQQQLHQELSRIDERQGELDEQVQQLAGQRIAVSSNIESLQEQQQGLQEELQVIKNNLEQQQAVVHGCRQDLAQLRSRYESLEELQQRREGCGEGTRALLTATAGRRIVADLLRVDAEHELAVESVLGERLQAVPLSRGESPLISLELLQQQQVRGLILLTHQGGAADGGSPGVPLLDLVSPVEGAEQVIAQLLGGVFLVDAVADHLEQPLAVGETLVDRTGTCLDWRGILCGGSMAASATGLLRRQRQLEELVEGIAELESKHRSQERELEVYQDRLSETEEVLAQRQGEIHRLELQSLELGKDQQALDKEQDGQARRRQLLSFDLEQIDEAHSGLLAEMEECLAGRETALAQQQELEHQQQHNQQELSLLRQEVDRCRETLTGYRVAFASLQQQRQAADQTLGRVERQCRELRERRQNLEQRLSQQEASRSQLQQRQSLIRVELDQRLDDRQAQLQQTVCLQEAYQQLREELEEQREQLRRLRSDAEDARRTVARLQLRQREQHLEAEHLYQGVQERYAVDLRLHQVPQATTEELERQQQQLQRLQQKIAELGEVNLMAIEEYEEQQKRYDFFIGQRDDLKQSLDDLEKAIAQINRTTRRRFKETFDQANELFRQVFPRLFRGGQAELRLNDENDLLETGIDIIVQPPGKRLQNVNLLSGGEKALTAVALIFSLFLLKPTPFCVLDEVDAPLDDANIDRFAEMVREMTDRSQFILITHSKRTMSVVDTLYGVTMQEPGVSRLVSVRMNDYVPTVPDEAGRAVAGV</sequence>
<dbReference type="InterPro" id="IPR024704">
    <property type="entry name" value="SMC"/>
</dbReference>
<dbReference type="InterPro" id="IPR011890">
    <property type="entry name" value="SMC_prok"/>
</dbReference>
<gene>
    <name evidence="7 10" type="primary">smc</name>
    <name evidence="10" type="ORF">ICT70_12315</name>
</gene>
<dbReference type="FunFam" id="3.40.50.300:FF:000901">
    <property type="entry name" value="Chromosome partition protein Smc"/>
    <property type="match status" value="1"/>
</dbReference>
<evidence type="ECO:0000256" key="6">
    <source>
        <dbReference type="ARBA" id="ARBA00023125"/>
    </source>
</evidence>
<comment type="subunit">
    <text evidence="7">Homodimer.</text>
</comment>
<feature type="domain" description="RecF/RecN/SMC N-terminal" evidence="9">
    <location>
        <begin position="3"/>
        <end position="566"/>
    </location>
</feature>
<comment type="caution">
    <text evidence="10">The sequence shown here is derived from an EMBL/GenBank/DDBJ whole genome shotgun (WGS) entry which is preliminary data.</text>
</comment>
<evidence type="ECO:0000256" key="4">
    <source>
        <dbReference type="ARBA" id="ARBA00022840"/>
    </source>
</evidence>
<dbReference type="GO" id="GO:0003677">
    <property type="term" value="F:DNA binding"/>
    <property type="evidence" value="ECO:0007669"/>
    <property type="project" value="UniProtKB-UniRule"/>
</dbReference>
<dbReference type="Gene3D" id="1.20.1060.20">
    <property type="match status" value="1"/>
</dbReference>
<dbReference type="HAMAP" id="MF_01894">
    <property type="entry name" value="Smc_prok"/>
    <property type="match status" value="1"/>
</dbReference>